<organism evidence="1">
    <name type="scientific">marine sediment metagenome</name>
    <dbReference type="NCBI Taxonomy" id="412755"/>
    <lineage>
        <taxon>unclassified sequences</taxon>
        <taxon>metagenomes</taxon>
        <taxon>ecological metagenomes</taxon>
    </lineage>
</organism>
<accession>X0UIZ6</accession>
<sequence length="96" mass="9655">MTIKVGGGGGAPKLAPDLTYPSDLVSGTQYIQITVPVTAGVKTTTLSLSGGAFLVSGLKYTGLVNESMTFDLTVDGVSIWSATKTVAGASQLLFGG</sequence>
<dbReference type="AlphaFoldDB" id="X0UIZ6"/>
<feature type="non-terminal residue" evidence="1">
    <location>
        <position position="96"/>
    </location>
</feature>
<proteinExistence type="predicted"/>
<evidence type="ECO:0000313" key="1">
    <source>
        <dbReference type="EMBL" id="GAG05759.1"/>
    </source>
</evidence>
<gene>
    <name evidence="1" type="ORF">S01H1_34700</name>
</gene>
<dbReference type="EMBL" id="BARS01021627">
    <property type="protein sequence ID" value="GAG05759.1"/>
    <property type="molecule type" value="Genomic_DNA"/>
</dbReference>
<name>X0UIZ6_9ZZZZ</name>
<comment type="caution">
    <text evidence="1">The sequence shown here is derived from an EMBL/GenBank/DDBJ whole genome shotgun (WGS) entry which is preliminary data.</text>
</comment>
<reference evidence="1" key="1">
    <citation type="journal article" date="2014" name="Front. Microbiol.">
        <title>High frequency of phylogenetically diverse reductive dehalogenase-homologous genes in deep subseafloor sedimentary metagenomes.</title>
        <authorList>
            <person name="Kawai M."/>
            <person name="Futagami T."/>
            <person name="Toyoda A."/>
            <person name="Takaki Y."/>
            <person name="Nishi S."/>
            <person name="Hori S."/>
            <person name="Arai W."/>
            <person name="Tsubouchi T."/>
            <person name="Morono Y."/>
            <person name="Uchiyama I."/>
            <person name="Ito T."/>
            <person name="Fujiyama A."/>
            <person name="Inagaki F."/>
            <person name="Takami H."/>
        </authorList>
    </citation>
    <scope>NUCLEOTIDE SEQUENCE</scope>
    <source>
        <strain evidence="1">Expedition CK06-06</strain>
    </source>
</reference>
<protein>
    <submittedName>
        <fullName evidence="1">Uncharacterized protein</fullName>
    </submittedName>
</protein>